<accession>A0ACB8A3W2</accession>
<keyword evidence="2" id="KW-1185">Reference proteome</keyword>
<gene>
    <name evidence="1" type="ORF">BJ138DRAFT_1116488</name>
</gene>
<evidence type="ECO:0000313" key="1">
    <source>
        <dbReference type="EMBL" id="KAH7907672.1"/>
    </source>
</evidence>
<name>A0ACB8A3W2_9AGAM</name>
<comment type="caution">
    <text evidence="1">The sequence shown here is derived from an EMBL/GenBank/DDBJ whole genome shotgun (WGS) entry which is preliminary data.</text>
</comment>
<evidence type="ECO:0000313" key="2">
    <source>
        <dbReference type="Proteomes" id="UP000790377"/>
    </source>
</evidence>
<proteinExistence type="predicted"/>
<organism evidence="1 2">
    <name type="scientific">Hygrophoropsis aurantiaca</name>
    <dbReference type="NCBI Taxonomy" id="72124"/>
    <lineage>
        <taxon>Eukaryota</taxon>
        <taxon>Fungi</taxon>
        <taxon>Dikarya</taxon>
        <taxon>Basidiomycota</taxon>
        <taxon>Agaricomycotina</taxon>
        <taxon>Agaricomycetes</taxon>
        <taxon>Agaricomycetidae</taxon>
        <taxon>Boletales</taxon>
        <taxon>Coniophorineae</taxon>
        <taxon>Hygrophoropsidaceae</taxon>
        <taxon>Hygrophoropsis</taxon>
    </lineage>
</organism>
<reference evidence="1" key="1">
    <citation type="journal article" date="2021" name="New Phytol.">
        <title>Evolutionary innovations through gain and loss of genes in the ectomycorrhizal Boletales.</title>
        <authorList>
            <person name="Wu G."/>
            <person name="Miyauchi S."/>
            <person name="Morin E."/>
            <person name="Kuo A."/>
            <person name="Drula E."/>
            <person name="Varga T."/>
            <person name="Kohler A."/>
            <person name="Feng B."/>
            <person name="Cao Y."/>
            <person name="Lipzen A."/>
            <person name="Daum C."/>
            <person name="Hundley H."/>
            <person name="Pangilinan J."/>
            <person name="Johnson J."/>
            <person name="Barry K."/>
            <person name="LaButti K."/>
            <person name="Ng V."/>
            <person name="Ahrendt S."/>
            <person name="Min B."/>
            <person name="Choi I.G."/>
            <person name="Park H."/>
            <person name="Plett J.M."/>
            <person name="Magnuson J."/>
            <person name="Spatafora J.W."/>
            <person name="Nagy L.G."/>
            <person name="Henrissat B."/>
            <person name="Grigoriev I.V."/>
            <person name="Yang Z.L."/>
            <person name="Xu J."/>
            <person name="Martin F.M."/>
        </authorList>
    </citation>
    <scope>NUCLEOTIDE SEQUENCE</scope>
    <source>
        <strain evidence="1">ATCC 28755</strain>
    </source>
</reference>
<dbReference type="EMBL" id="MU267882">
    <property type="protein sequence ID" value="KAH7907672.1"/>
    <property type="molecule type" value="Genomic_DNA"/>
</dbReference>
<sequence length="292" mass="32620">MRLKDFSACVMVDGVELKEYGVTADHSDPEHKITCWIASEEGKKFAVQWKCWSCLRKDASSGKVTVDGIQCKGKIIRPSSKHDTRCCSCFSDSTGTRDFLFSRVQLTDDESYLDHAVSEQLGEIRLKIVFGRAGGRIERKDDLPVPPSEEKIHERSKKVISHRVGFAELVKHDGSRSLTSFCENNVSPLVFVFKYRPLEILQANGIAPLIPAVNPKAPPDALDGDVKIQEGTDIDANIMALENKLKRLRSQKEASLKTGPQAKRVKTEIKAEEASTLHEYKPITPREVIDLT</sequence>
<protein>
    <submittedName>
        <fullName evidence="1">Uncharacterized protein</fullName>
    </submittedName>
</protein>
<dbReference type="Proteomes" id="UP000790377">
    <property type="component" value="Unassembled WGS sequence"/>
</dbReference>